<sequence length="71" mass="8101">MCKLKSKIDILARAIQGVLTLMKKETLITNTNVEYLKQSYFEDKEREKERDFVTVVLAVVGCSCSMIIEAN</sequence>
<dbReference type="Proteomes" id="UP000183832">
    <property type="component" value="Unassembled WGS sequence"/>
</dbReference>
<accession>A0A1J1J6Y2</accession>
<reference evidence="1 2" key="1">
    <citation type="submission" date="2015-04" db="EMBL/GenBank/DDBJ databases">
        <authorList>
            <person name="Syromyatnikov M.Y."/>
            <person name="Popov V.N."/>
        </authorList>
    </citation>
    <scope>NUCLEOTIDE SEQUENCE [LARGE SCALE GENOMIC DNA]</scope>
</reference>
<gene>
    <name evidence="1" type="ORF">CLUMA_CG021177</name>
</gene>
<evidence type="ECO:0000313" key="1">
    <source>
        <dbReference type="EMBL" id="CRL08143.1"/>
    </source>
</evidence>
<name>A0A1J1J6Y2_9DIPT</name>
<organism evidence="1 2">
    <name type="scientific">Clunio marinus</name>
    <dbReference type="NCBI Taxonomy" id="568069"/>
    <lineage>
        <taxon>Eukaryota</taxon>
        <taxon>Metazoa</taxon>
        <taxon>Ecdysozoa</taxon>
        <taxon>Arthropoda</taxon>
        <taxon>Hexapoda</taxon>
        <taxon>Insecta</taxon>
        <taxon>Pterygota</taxon>
        <taxon>Neoptera</taxon>
        <taxon>Endopterygota</taxon>
        <taxon>Diptera</taxon>
        <taxon>Nematocera</taxon>
        <taxon>Chironomoidea</taxon>
        <taxon>Chironomidae</taxon>
        <taxon>Clunio</taxon>
    </lineage>
</organism>
<dbReference type="EMBL" id="CVRI01000074">
    <property type="protein sequence ID" value="CRL08143.1"/>
    <property type="molecule type" value="Genomic_DNA"/>
</dbReference>
<evidence type="ECO:0000313" key="2">
    <source>
        <dbReference type="Proteomes" id="UP000183832"/>
    </source>
</evidence>
<proteinExistence type="predicted"/>
<keyword evidence="2" id="KW-1185">Reference proteome</keyword>
<protein>
    <submittedName>
        <fullName evidence="1">CLUMA_CG021177, isoform A</fullName>
    </submittedName>
</protein>
<dbReference type="AlphaFoldDB" id="A0A1J1J6Y2"/>